<proteinExistence type="predicted"/>
<evidence type="ECO:0000313" key="2">
    <source>
        <dbReference type="Proteomes" id="UP001596011"/>
    </source>
</evidence>
<protein>
    <recommendedName>
        <fullName evidence="3">HEAT repeat protein</fullName>
    </recommendedName>
</protein>
<dbReference type="EMBL" id="JBHSFI010000001">
    <property type="protein sequence ID" value="MFC4626855.1"/>
    <property type="molecule type" value="Genomic_DNA"/>
</dbReference>
<dbReference type="RefSeq" id="WP_377131360.1">
    <property type="nucleotide sequence ID" value="NZ_JBHSFI010000001.1"/>
</dbReference>
<evidence type="ECO:0008006" key="3">
    <source>
        <dbReference type="Google" id="ProtNLM"/>
    </source>
</evidence>
<accession>A0ABV9HDJ2</accession>
<sequence>MGWLSDDDPAIRACAALSLTGSAEATAVLVEALHDPLAVDEWFTRRPSRFDMRVHFGLVANLLARDVGLAEILPACLPVIRVAQGGLWSNMTWGPILLRTFPGVEFLPGVRPAPPRNLDETQKAVLRELVANDDLWDRRDGNANLARMRVGLPDDRYMVASLAS</sequence>
<evidence type="ECO:0000313" key="1">
    <source>
        <dbReference type="EMBL" id="MFC4626855.1"/>
    </source>
</evidence>
<gene>
    <name evidence="1" type="ORF">ACFO6V_01335</name>
</gene>
<reference evidence="2" key="1">
    <citation type="journal article" date="2019" name="Int. J. Syst. Evol. Microbiol.">
        <title>The Global Catalogue of Microorganisms (GCM) 10K type strain sequencing project: providing services to taxonomists for standard genome sequencing and annotation.</title>
        <authorList>
            <consortium name="The Broad Institute Genomics Platform"/>
            <consortium name="The Broad Institute Genome Sequencing Center for Infectious Disease"/>
            <person name="Wu L."/>
            <person name="Ma J."/>
        </authorList>
    </citation>
    <scope>NUCLEOTIDE SEQUENCE [LARGE SCALE GENOMIC DNA]</scope>
    <source>
        <strain evidence="2">CCUG 42722</strain>
    </source>
</reference>
<organism evidence="1 2">
    <name type="scientific">Promicromonospora alba</name>
    <dbReference type="NCBI Taxonomy" id="1616110"/>
    <lineage>
        <taxon>Bacteria</taxon>
        <taxon>Bacillati</taxon>
        <taxon>Actinomycetota</taxon>
        <taxon>Actinomycetes</taxon>
        <taxon>Micrococcales</taxon>
        <taxon>Promicromonosporaceae</taxon>
        <taxon>Promicromonospora</taxon>
    </lineage>
</organism>
<keyword evidence="2" id="KW-1185">Reference proteome</keyword>
<comment type="caution">
    <text evidence="1">The sequence shown here is derived from an EMBL/GenBank/DDBJ whole genome shotgun (WGS) entry which is preliminary data.</text>
</comment>
<name>A0ABV9HDJ2_9MICO</name>
<dbReference type="Proteomes" id="UP001596011">
    <property type="component" value="Unassembled WGS sequence"/>
</dbReference>